<dbReference type="Proteomes" id="UP000558997">
    <property type="component" value="Unassembled WGS sequence"/>
</dbReference>
<dbReference type="RefSeq" id="WP_184845113.1">
    <property type="nucleotide sequence ID" value="NZ_BAAAVN010000031.1"/>
</dbReference>
<feature type="region of interest" description="Disordered" evidence="1">
    <location>
        <begin position="85"/>
        <end position="148"/>
    </location>
</feature>
<name>A0A841DZE3_9ACTN</name>
<accession>A0A841DZE3</accession>
<organism evidence="2 3">
    <name type="scientific">Kribbella solani</name>
    <dbReference type="NCBI Taxonomy" id="236067"/>
    <lineage>
        <taxon>Bacteria</taxon>
        <taxon>Bacillati</taxon>
        <taxon>Actinomycetota</taxon>
        <taxon>Actinomycetes</taxon>
        <taxon>Propionibacteriales</taxon>
        <taxon>Kribbellaceae</taxon>
        <taxon>Kribbella</taxon>
    </lineage>
</organism>
<reference evidence="2 3" key="1">
    <citation type="submission" date="2020-08" db="EMBL/GenBank/DDBJ databases">
        <title>Sequencing the genomes of 1000 actinobacteria strains.</title>
        <authorList>
            <person name="Klenk H.-P."/>
        </authorList>
    </citation>
    <scope>NUCLEOTIDE SEQUENCE [LARGE SCALE GENOMIC DNA]</scope>
    <source>
        <strain evidence="2 3">DSM 17294</strain>
    </source>
</reference>
<feature type="compositionally biased region" description="Acidic residues" evidence="1">
    <location>
        <begin position="115"/>
        <end position="128"/>
    </location>
</feature>
<dbReference type="EMBL" id="JACHNF010000002">
    <property type="protein sequence ID" value="MBB5984012.1"/>
    <property type="molecule type" value="Genomic_DNA"/>
</dbReference>
<proteinExistence type="predicted"/>
<protein>
    <submittedName>
        <fullName evidence="2">Uncharacterized protein</fullName>
    </submittedName>
</protein>
<dbReference type="AlphaFoldDB" id="A0A841DZE3"/>
<evidence type="ECO:0000313" key="2">
    <source>
        <dbReference type="EMBL" id="MBB5984012.1"/>
    </source>
</evidence>
<comment type="caution">
    <text evidence="2">The sequence shown here is derived from an EMBL/GenBank/DDBJ whole genome shotgun (WGS) entry which is preliminary data.</text>
</comment>
<evidence type="ECO:0000313" key="3">
    <source>
        <dbReference type="Proteomes" id="UP000558997"/>
    </source>
</evidence>
<gene>
    <name evidence="2" type="ORF">HDA44_007427</name>
</gene>
<evidence type="ECO:0000256" key="1">
    <source>
        <dbReference type="SAM" id="MobiDB-lite"/>
    </source>
</evidence>
<sequence>MAKHTRWVQYDVPLLVRVDLHDEYLDEEVTQVVLAIPDLDTEPQPPLHGIALARDHRGQFLVYDGDPGAEMTRVQDPLADRAINAAETRSEWPARNAWEEDTNPRRDPGLYDSYLEADDEDEHDDEDLPVQTRTAVPRPSQQGYGQKA</sequence>
<feature type="compositionally biased region" description="Polar residues" evidence="1">
    <location>
        <begin position="131"/>
        <end position="148"/>
    </location>
</feature>
<keyword evidence="3" id="KW-1185">Reference proteome</keyword>